<dbReference type="EMBL" id="OX365918">
    <property type="protein sequence ID" value="CAI4063130.1"/>
    <property type="molecule type" value="Genomic_DNA"/>
</dbReference>
<evidence type="ECO:0000313" key="1">
    <source>
        <dbReference type="EMBL" id="CAI4063130.1"/>
    </source>
</evidence>
<proteinExistence type="predicted"/>
<protein>
    <recommendedName>
        <fullName evidence="3">YGR153W-like protein</fullName>
    </recommendedName>
</protein>
<organism evidence="1 2">
    <name type="scientific">Saccharomyces uvarum</name>
    <name type="common">Yeast</name>
    <name type="synonym">Saccharomyces bayanus var. uvarum</name>
    <dbReference type="NCBI Taxonomy" id="230603"/>
    <lineage>
        <taxon>Eukaryota</taxon>
        <taxon>Fungi</taxon>
        <taxon>Dikarya</taxon>
        <taxon>Ascomycota</taxon>
        <taxon>Saccharomycotina</taxon>
        <taxon>Saccharomycetes</taxon>
        <taxon>Saccharomycetales</taxon>
        <taxon>Saccharomycetaceae</taxon>
        <taxon>Saccharomyces</taxon>
    </lineage>
</organism>
<evidence type="ECO:0008006" key="3">
    <source>
        <dbReference type="Google" id="ProtNLM"/>
    </source>
</evidence>
<dbReference type="Proteomes" id="UP001162090">
    <property type="component" value="Chromosome 7"/>
</dbReference>
<sequence length="203" mass="23011">MSDLYEDIEETDIHLFFDSFSEVEGTNCNEEEDDGTSLFNDDSIILKGLKKNGRLFSLGFSGEDENENIIKSIVSPNSKLEGPRRKRKHLRGVGLVAENSKIYPAESSTDTGQGYGTQLNGSSDAIEQEEDSVRPCGCHKSRIAKCFKELEAESLENGDEKKSLFYRDINEWCKNYEVNKTREICVPLIHQFYLNNSDSDNLF</sequence>
<accession>A0AA35JL28</accession>
<name>A0AA35JL28_SACUV</name>
<evidence type="ECO:0000313" key="2">
    <source>
        <dbReference type="Proteomes" id="UP001162090"/>
    </source>
</evidence>
<gene>
    <name evidence="1" type="primary">SUVC07G3820</name>
    <name evidence="1" type="ORF">SUVC_07G3820</name>
</gene>
<reference evidence="1" key="1">
    <citation type="submission" date="2022-10" db="EMBL/GenBank/DDBJ databases">
        <authorList>
            <person name="Byrne P K."/>
        </authorList>
    </citation>
    <scope>NUCLEOTIDE SEQUENCE</scope>
    <source>
        <strain evidence="1">CBS7001</strain>
    </source>
</reference>
<dbReference type="AlphaFoldDB" id="A0AA35JL28"/>